<evidence type="ECO:0000313" key="1">
    <source>
        <dbReference type="EMBL" id="WOK07759.1"/>
    </source>
</evidence>
<keyword evidence="2" id="KW-1185">Reference proteome</keyword>
<reference evidence="1 2" key="1">
    <citation type="journal article" date="2023" name="Microbiol. Resour. Announc.">
        <title>Complete Genome Sequence of Imperialibacter roseus strain P4T.</title>
        <authorList>
            <person name="Tizabi D.R."/>
            <person name="Bachvaroff T."/>
            <person name="Hill R.T."/>
        </authorList>
    </citation>
    <scope>NUCLEOTIDE SEQUENCE [LARGE SCALE GENOMIC DNA]</scope>
    <source>
        <strain evidence="1 2">P4T</strain>
    </source>
</reference>
<dbReference type="RefSeq" id="WP_317490415.1">
    <property type="nucleotide sequence ID" value="NZ_CP136051.1"/>
</dbReference>
<protein>
    <submittedName>
        <fullName evidence="1">Uncharacterized protein</fullName>
    </submittedName>
</protein>
<name>A0ABZ0IRY7_9BACT</name>
<gene>
    <name evidence="1" type="ORF">RT717_03860</name>
</gene>
<dbReference type="EMBL" id="CP136051">
    <property type="protein sequence ID" value="WOK07759.1"/>
    <property type="molecule type" value="Genomic_DNA"/>
</dbReference>
<dbReference type="Proteomes" id="UP001302349">
    <property type="component" value="Chromosome"/>
</dbReference>
<sequence length="109" mass="12211">MTKKFLHTDKKANGVNSKSEFIIPDIFELKSRLVGLETGTIYQCGLVVYTGLDLSPADIFTKIEVKRPNTKIDKRQAELLLSNFLIQLKAAKIGKKLAIDTQFGLIETK</sequence>
<accession>A0ABZ0IRY7</accession>
<proteinExistence type="predicted"/>
<evidence type="ECO:0000313" key="2">
    <source>
        <dbReference type="Proteomes" id="UP001302349"/>
    </source>
</evidence>
<organism evidence="1 2">
    <name type="scientific">Imperialibacter roseus</name>
    <dbReference type="NCBI Taxonomy" id="1324217"/>
    <lineage>
        <taxon>Bacteria</taxon>
        <taxon>Pseudomonadati</taxon>
        <taxon>Bacteroidota</taxon>
        <taxon>Cytophagia</taxon>
        <taxon>Cytophagales</taxon>
        <taxon>Flammeovirgaceae</taxon>
        <taxon>Imperialibacter</taxon>
    </lineage>
</organism>